<name>A0AAW2XWC5_9LAMI</name>
<comment type="caution">
    <text evidence="1">The sequence shown here is derived from an EMBL/GenBank/DDBJ whole genome shotgun (WGS) entry which is preliminary data.</text>
</comment>
<evidence type="ECO:0008006" key="2">
    <source>
        <dbReference type="Google" id="ProtNLM"/>
    </source>
</evidence>
<accession>A0AAW2XWC5</accession>
<gene>
    <name evidence="1" type="ORF">Slati_0456200</name>
</gene>
<dbReference type="AlphaFoldDB" id="A0AAW2XWC5"/>
<dbReference type="SUPFAM" id="SSF56672">
    <property type="entry name" value="DNA/RNA polymerases"/>
    <property type="match status" value="1"/>
</dbReference>
<dbReference type="InterPro" id="IPR043502">
    <property type="entry name" value="DNA/RNA_pol_sf"/>
</dbReference>
<dbReference type="Gene3D" id="3.30.70.270">
    <property type="match status" value="1"/>
</dbReference>
<dbReference type="Gene3D" id="3.30.420.10">
    <property type="entry name" value="Ribonuclease H-like superfamily/Ribonuclease H"/>
    <property type="match status" value="1"/>
</dbReference>
<dbReference type="PANTHER" id="PTHR48475:SF2">
    <property type="entry name" value="RIBONUCLEASE H"/>
    <property type="match status" value="1"/>
</dbReference>
<sequence length="164" mass="18423">MVTQRGIKANPVKIKATLDMGFPTSINEVQRLIGRIVALNRFMSKFAEKSLPFFKMLRKSISSVLVREEEGTQTPIYYVSKGKPEASGRLVKWAIELRTTQEKSSEEEPWILHVDGSSTMQGSGADIVITSPQGENMEFTIKFDFKASNNEAEYEVLVLGMRMA</sequence>
<dbReference type="InterPro" id="IPR043128">
    <property type="entry name" value="Rev_trsase/Diguanyl_cyclase"/>
</dbReference>
<reference evidence="1" key="1">
    <citation type="submission" date="2020-06" db="EMBL/GenBank/DDBJ databases">
        <authorList>
            <person name="Li T."/>
            <person name="Hu X."/>
            <person name="Zhang T."/>
            <person name="Song X."/>
            <person name="Zhang H."/>
            <person name="Dai N."/>
            <person name="Sheng W."/>
            <person name="Hou X."/>
            <person name="Wei L."/>
        </authorList>
    </citation>
    <scope>NUCLEOTIDE SEQUENCE</scope>
    <source>
        <strain evidence="1">KEN1</strain>
        <tissue evidence="1">Leaf</tissue>
    </source>
</reference>
<dbReference type="InterPro" id="IPR036397">
    <property type="entry name" value="RNaseH_sf"/>
</dbReference>
<organism evidence="1">
    <name type="scientific">Sesamum latifolium</name>
    <dbReference type="NCBI Taxonomy" id="2727402"/>
    <lineage>
        <taxon>Eukaryota</taxon>
        <taxon>Viridiplantae</taxon>
        <taxon>Streptophyta</taxon>
        <taxon>Embryophyta</taxon>
        <taxon>Tracheophyta</taxon>
        <taxon>Spermatophyta</taxon>
        <taxon>Magnoliopsida</taxon>
        <taxon>eudicotyledons</taxon>
        <taxon>Gunneridae</taxon>
        <taxon>Pentapetalae</taxon>
        <taxon>asterids</taxon>
        <taxon>lamiids</taxon>
        <taxon>Lamiales</taxon>
        <taxon>Pedaliaceae</taxon>
        <taxon>Sesamum</taxon>
    </lineage>
</organism>
<evidence type="ECO:0000313" key="1">
    <source>
        <dbReference type="EMBL" id="KAL0458290.1"/>
    </source>
</evidence>
<dbReference type="PANTHER" id="PTHR48475">
    <property type="entry name" value="RIBONUCLEASE H"/>
    <property type="match status" value="1"/>
</dbReference>
<proteinExistence type="predicted"/>
<dbReference type="GO" id="GO:0003676">
    <property type="term" value="F:nucleic acid binding"/>
    <property type="evidence" value="ECO:0007669"/>
    <property type="project" value="InterPro"/>
</dbReference>
<protein>
    <recommendedName>
        <fullName evidence="2">Reverse transcriptase domain-containing protein</fullName>
    </recommendedName>
</protein>
<reference evidence="1" key="2">
    <citation type="journal article" date="2024" name="Plant">
        <title>Genomic evolution and insights into agronomic trait innovations of Sesamum species.</title>
        <authorList>
            <person name="Miao H."/>
            <person name="Wang L."/>
            <person name="Qu L."/>
            <person name="Liu H."/>
            <person name="Sun Y."/>
            <person name="Le M."/>
            <person name="Wang Q."/>
            <person name="Wei S."/>
            <person name="Zheng Y."/>
            <person name="Lin W."/>
            <person name="Duan Y."/>
            <person name="Cao H."/>
            <person name="Xiong S."/>
            <person name="Wang X."/>
            <person name="Wei L."/>
            <person name="Li C."/>
            <person name="Ma Q."/>
            <person name="Ju M."/>
            <person name="Zhao R."/>
            <person name="Li G."/>
            <person name="Mu C."/>
            <person name="Tian Q."/>
            <person name="Mei H."/>
            <person name="Zhang T."/>
            <person name="Gao T."/>
            <person name="Zhang H."/>
        </authorList>
    </citation>
    <scope>NUCLEOTIDE SEQUENCE</scope>
    <source>
        <strain evidence="1">KEN1</strain>
    </source>
</reference>
<dbReference type="EMBL" id="JACGWN010000002">
    <property type="protein sequence ID" value="KAL0458290.1"/>
    <property type="molecule type" value="Genomic_DNA"/>
</dbReference>